<dbReference type="eggNOG" id="KOG4197">
    <property type="taxonomic scope" value="Eukaryota"/>
</dbReference>
<dbReference type="Pfam" id="PF01535">
    <property type="entry name" value="PPR"/>
    <property type="match status" value="2"/>
</dbReference>
<dbReference type="InterPro" id="IPR002885">
    <property type="entry name" value="PPR_rpt"/>
</dbReference>
<dbReference type="EMBL" id="KI394293">
    <property type="protein sequence ID" value="ERN04332.1"/>
    <property type="molecule type" value="Genomic_DNA"/>
</dbReference>
<protein>
    <recommendedName>
        <fullName evidence="5">Pentacotripeptide-repeat region of PRORP domain-containing protein</fullName>
    </recommendedName>
</protein>
<dbReference type="Pfam" id="PF13041">
    <property type="entry name" value="PPR_2"/>
    <property type="match status" value="5"/>
</dbReference>
<evidence type="ECO:0000313" key="4">
    <source>
        <dbReference type="Proteomes" id="UP000017836"/>
    </source>
</evidence>
<dbReference type="GO" id="GO:0005737">
    <property type="term" value="C:cytoplasm"/>
    <property type="evidence" value="ECO:0000318"/>
    <property type="project" value="GO_Central"/>
</dbReference>
<feature type="repeat" description="PPR" evidence="2">
    <location>
        <begin position="208"/>
        <end position="242"/>
    </location>
</feature>
<dbReference type="PANTHER" id="PTHR47933:SF45">
    <property type="entry name" value="PENTACOTRIPEPTIDE-REPEAT REGION OF PRORP DOMAIN-CONTAINING PROTEIN"/>
    <property type="match status" value="1"/>
</dbReference>
<feature type="repeat" description="PPR" evidence="2">
    <location>
        <begin position="137"/>
        <end position="167"/>
    </location>
</feature>
<dbReference type="Gramene" id="ERN04332">
    <property type="protein sequence ID" value="ERN04332"/>
    <property type="gene ID" value="AMTR_s00077p00196020"/>
</dbReference>
<dbReference type="AlphaFoldDB" id="W1P3A5"/>
<dbReference type="PROSITE" id="PS51375">
    <property type="entry name" value="PPR"/>
    <property type="match status" value="9"/>
</dbReference>
<dbReference type="HOGENOM" id="CLU_002706_49_0_1"/>
<dbReference type="SUPFAM" id="SSF81901">
    <property type="entry name" value="HCP-like"/>
    <property type="match status" value="1"/>
</dbReference>
<dbReference type="PANTHER" id="PTHR47933">
    <property type="entry name" value="PENTATRICOPEPTIDE REPEAT-CONTAINING PROTEIN 1, MITOCHONDRIAL"/>
    <property type="match status" value="1"/>
</dbReference>
<feature type="repeat" description="PPR" evidence="2">
    <location>
        <begin position="173"/>
        <end position="207"/>
    </location>
</feature>
<name>W1P3A5_AMBTC</name>
<proteinExistence type="predicted"/>
<keyword evidence="4" id="KW-1185">Reference proteome</keyword>
<dbReference type="NCBIfam" id="TIGR00756">
    <property type="entry name" value="PPR"/>
    <property type="match status" value="8"/>
</dbReference>
<evidence type="ECO:0000313" key="3">
    <source>
        <dbReference type="EMBL" id="ERN04332.1"/>
    </source>
</evidence>
<dbReference type="InterPro" id="IPR051240">
    <property type="entry name" value="Mito_RNA-Proc/Resp"/>
</dbReference>
<evidence type="ECO:0008006" key="5">
    <source>
        <dbReference type="Google" id="ProtNLM"/>
    </source>
</evidence>
<organism evidence="3 4">
    <name type="scientific">Amborella trichopoda</name>
    <dbReference type="NCBI Taxonomy" id="13333"/>
    <lineage>
        <taxon>Eukaryota</taxon>
        <taxon>Viridiplantae</taxon>
        <taxon>Streptophyta</taxon>
        <taxon>Embryophyta</taxon>
        <taxon>Tracheophyta</taxon>
        <taxon>Spermatophyta</taxon>
        <taxon>Magnoliopsida</taxon>
        <taxon>Amborellales</taxon>
        <taxon>Amborellaceae</taxon>
        <taxon>Amborella</taxon>
    </lineage>
</organism>
<keyword evidence="1" id="KW-0677">Repeat</keyword>
<feature type="repeat" description="PPR" evidence="2">
    <location>
        <begin position="348"/>
        <end position="382"/>
    </location>
</feature>
<feature type="repeat" description="PPR" evidence="2">
    <location>
        <begin position="453"/>
        <end position="487"/>
    </location>
</feature>
<feature type="repeat" description="PPR" evidence="2">
    <location>
        <begin position="243"/>
        <end position="277"/>
    </location>
</feature>
<dbReference type="Proteomes" id="UP000017836">
    <property type="component" value="Unassembled WGS sequence"/>
</dbReference>
<evidence type="ECO:0000256" key="2">
    <source>
        <dbReference type="PROSITE-ProRule" id="PRU00708"/>
    </source>
</evidence>
<gene>
    <name evidence="3" type="ORF">AMTR_s00077p00196020</name>
</gene>
<feature type="repeat" description="PPR" evidence="2">
    <location>
        <begin position="102"/>
        <end position="136"/>
    </location>
</feature>
<feature type="repeat" description="PPR" evidence="2">
    <location>
        <begin position="67"/>
        <end position="101"/>
    </location>
</feature>
<dbReference type="InterPro" id="IPR011990">
    <property type="entry name" value="TPR-like_helical_dom_sf"/>
</dbReference>
<dbReference type="OMA" id="HWMIEDG"/>
<dbReference type="GO" id="GO:0003729">
    <property type="term" value="F:mRNA binding"/>
    <property type="evidence" value="ECO:0000318"/>
    <property type="project" value="GO_Central"/>
</dbReference>
<dbReference type="Gene3D" id="1.25.40.10">
    <property type="entry name" value="Tetratricopeptide repeat domain"/>
    <property type="match status" value="4"/>
</dbReference>
<dbReference type="GO" id="GO:0006397">
    <property type="term" value="P:mRNA processing"/>
    <property type="evidence" value="ECO:0000318"/>
    <property type="project" value="GO_Central"/>
</dbReference>
<reference evidence="4" key="1">
    <citation type="journal article" date="2013" name="Science">
        <title>The Amborella genome and the evolution of flowering plants.</title>
        <authorList>
            <consortium name="Amborella Genome Project"/>
        </authorList>
    </citation>
    <scope>NUCLEOTIDE SEQUENCE [LARGE SCALE GENOMIC DNA]</scope>
</reference>
<accession>W1P3A5</accession>
<sequence length="504" mass="57621">MALNFFNCIRTEPSLKPSPKNYCVIIHILTWSRSFSQAMELIIELIKTHECQVFENLIQSMDECNWNPVVLDMLIKCYVQLGRIDEGLESFKKVIGFGLVPSINACNSLLNGLLRSNAINTCWDIYEEMGRVGIPPNSYTLNILTHALCRKGDFDRVTEFLERMEEREGLDLDLVTYNTLIDGYCKRDKLGDALYLYKIMYRRGVAPNLVSYTILITGLCKEHRVRKAHQLFHRMVHRGIAPDKFIYNSLICGYCKEGEMKKSRALLNEMIHSGLEPDDFTCRSFIEGYKRGKKLISALKLVLWLRKLCVPISSEIDTSLMASLCIYNRPNVAKSFLRRIIEDGFEPGLPIYNFLIKSLCENNYVTEAVVVREEMMGRGIKPDFYTYQTLICSLCKGGRLLEGEELMREMVESGLVPSSMICGALVSGYCKSRELDKAEMVLCYFSGNFQMPSVESYNEIIGAHIKNKDVKKAFQMHDEMLKLGLIPNCQSCKLLITGLSSRKR</sequence>
<evidence type="ECO:0000256" key="1">
    <source>
        <dbReference type="ARBA" id="ARBA00022737"/>
    </source>
</evidence>
<feature type="repeat" description="PPR" evidence="2">
    <location>
        <begin position="383"/>
        <end position="417"/>
    </location>
</feature>